<evidence type="ECO:0000256" key="1">
    <source>
        <dbReference type="ARBA" id="ARBA00009995"/>
    </source>
</evidence>
<dbReference type="Gene3D" id="3.40.50.2000">
    <property type="entry name" value="Glycogen Phosphorylase B"/>
    <property type="match status" value="2"/>
</dbReference>
<dbReference type="SUPFAM" id="SSF53756">
    <property type="entry name" value="UDP-Glycosyltransferase/glycogen phosphorylase"/>
    <property type="match status" value="1"/>
</dbReference>
<evidence type="ECO:0000313" key="7">
    <source>
        <dbReference type="Proteomes" id="UP001567538"/>
    </source>
</evidence>
<dbReference type="PROSITE" id="PS00375">
    <property type="entry name" value="UDPGT"/>
    <property type="match status" value="1"/>
</dbReference>
<evidence type="ECO:0000256" key="2">
    <source>
        <dbReference type="ARBA" id="ARBA00022676"/>
    </source>
</evidence>
<evidence type="ECO:0000256" key="5">
    <source>
        <dbReference type="RuleBase" id="RU362057"/>
    </source>
</evidence>
<organism evidence="6 7">
    <name type="scientific">Salvia divinorum</name>
    <name type="common">Maria pastora</name>
    <name type="synonym">Diviner's sage</name>
    <dbReference type="NCBI Taxonomy" id="28513"/>
    <lineage>
        <taxon>Eukaryota</taxon>
        <taxon>Viridiplantae</taxon>
        <taxon>Streptophyta</taxon>
        <taxon>Embryophyta</taxon>
        <taxon>Tracheophyta</taxon>
        <taxon>Spermatophyta</taxon>
        <taxon>Magnoliopsida</taxon>
        <taxon>eudicotyledons</taxon>
        <taxon>Gunneridae</taxon>
        <taxon>Pentapetalae</taxon>
        <taxon>asterids</taxon>
        <taxon>lamiids</taxon>
        <taxon>Lamiales</taxon>
        <taxon>Lamiaceae</taxon>
        <taxon>Nepetoideae</taxon>
        <taxon>Mentheae</taxon>
        <taxon>Salviinae</taxon>
        <taxon>Salvia</taxon>
        <taxon>Salvia subgen. Calosphace</taxon>
    </lineage>
</organism>
<dbReference type="Pfam" id="PF00201">
    <property type="entry name" value="UDPGT"/>
    <property type="match status" value="1"/>
</dbReference>
<dbReference type="PANTHER" id="PTHR11926:SF774">
    <property type="entry name" value="UDP-GLYCOSYLTRANSFERASE 85A1-RELATED"/>
    <property type="match status" value="1"/>
</dbReference>
<comment type="caution">
    <text evidence="6">The sequence shown here is derived from an EMBL/GenBank/DDBJ whole genome shotgun (WGS) entry which is preliminary data.</text>
</comment>
<gene>
    <name evidence="6" type="ORF">AAHA92_17521</name>
</gene>
<sequence>MAGNPARRPHAIMIPYPYQGHINPFVSLAVKLASQGFTITFINTQSVHRRISRAQTATGHADIFSGARDSGLDIRYATVCDGFPLGFDRSLNHDQFVEGLIHVFSAHVDELVGNLADSDPPVTCLIADTFYVWASYIARKYNLVYVSFWTEPALVLSLYYHLDLLKKNGHFGSQAKRKDMIDYIPGVGAMKPTDLMSYLQADDICTVVHRVIYRAFEDVKKADIIICNTVEELELNTLSALHRKQHTYAIGPIVSGFTNQEVATSLWSESDCTPWLNSKPNRSVLYVSFGSHAHTTSKQEIWEIARGLLISGVNFVWVIRPDIVNSDEANFLPPGFENGMKGRGLIVQWCSQIKVISHPAIGGFLSHCGWNSVLESIWSRVPLICFPLFTDQFTNRKLVVNDWKIGINLCDRASIMRDEVEEKIKYLMSGESSEELRNAIKEVSRKLEYALTSDGSSEKNFRVFIEDMKAHIKKKAGVAFDVQDQTIGHVWAPTAVKLCEQTICSLSNNLN</sequence>
<dbReference type="AlphaFoldDB" id="A0ABD1GZ70"/>
<dbReference type="FunFam" id="3.40.50.2000:FF:000078">
    <property type="entry name" value="Glycosyltransferase"/>
    <property type="match status" value="1"/>
</dbReference>
<evidence type="ECO:0000256" key="4">
    <source>
        <dbReference type="RuleBase" id="RU003718"/>
    </source>
</evidence>
<protein>
    <recommendedName>
        <fullName evidence="5">Glycosyltransferase</fullName>
        <ecNumber evidence="5">2.4.1.-</ecNumber>
    </recommendedName>
</protein>
<comment type="similarity">
    <text evidence="1 4">Belongs to the UDP-glycosyltransferase family.</text>
</comment>
<keyword evidence="7" id="KW-1185">Reference proteome</keyword>
<dbReference type="InterPro" id="IPR002213">
    <property type="entry name" value="UDP_glucos_trans"/>
</dbReference>
<accession>A0ABD1GZ70</accession>
<dbReference type="PANTHER" id="PTHR11926">
    <property type="entry name" value="GLUCOSYL/GLUCURONOSYL TRANSFERASES"/>
    <property type="match status" value="1"/>
</dbReference>
<dbReference type="GO" id="GO:0016758">
    <property type="term" value="F:hexosyltransferase activity"/>
    <property type="evidence" value="ECO:0007669"/>
    <property type="project" value="UniProtKB-ARBA"/>
</dbReference>
<name>A0ABD1GZ70_SALDI</name>
<dbReference type="InterPro" id="IPR035595">
    <property type="entry name" value="UDP_glycos_trans_CS"/>
</dbReference>
<dbReference type="CDD" id="cd03784">
    <property type="entry name" value="GT1_Gtf-like"/>
    <property type="match status" value="1"/>
</dbReference>
<evidence type="ECO:0000256" key="3">
    <source>
        <dbReference type="ARBA" id="ARBA00022679"/>
    </source>
</evidence>
<proteinExistence type="inferred from homology"/>
<reference evidence="6 7" key="1">
    <citation type="submission" date="2024-06" db="EMBL/GenBank/DDBJ databases">
        <title>A chromosome level genome sequence of Diviner's sage (Salvia divinorum).</title>
        <authorList>
            <person name="Ford S.A."/>
            <person name="Ro D.-K."/>
            <person name="Ness R.W."/>
            <person name="Phillips M.A."/>
        </authorList>
    </citation>
    <scope>NUCLEOTIDE SEQUENCE [LARGE SCALE GENOMIC DNA]</scope>
    <source>
        <strain evidence="6">SAF-2024a</strain>
        <tissue evidence="6">Leaf</tissue>
    </source>
</reference>
<evidence type="ECO:0000313" key="6">
    <source>
        <dbReference type="EMBL" id="KAL1549412.1"/>
    </source>
</evidence>
<keyword evidence="2 4" id="KW-0328">Glycosyltransferase</keyword>
<dbReference type="EC" id="2.4.1.-" evidence="5"/>
<dbReference type="Proteomes" id="UP001567538">
    <property type="component" value="Unassembled WGS sequence"/>
</dbReference>
<dbReference type="EMBL" id="JBEAFC010000007">
    <property type="protein sequence ID" value="KAL1549412.1"/>
    <property type="molecule type" value="Genomic_DNA"/>
</dbReference>
<keyword evidence="3 4" id="KW-0808">Transferase</keyword>